<dbReference type="InterPro" id="IPR006439">
    <property type="entry name" value="HAD-SF_hydro_IA"/>
</dbReference>
<name>A0A2I2KMW1_9ACTN</name>
<evidence type="ECO:0000313" key="2">
    <source>
        <dbReference type="Proteomes" id="UP000234331"/>
    </source>
</evidence>
<dbReference type="EMBL" id="FZMO01000075">
    <property type="protein sequence ID" value="SNQ46996.1"/>
    <property type="molecule type" value="Genomic_DNA"/>
</dbReference>
<dbReference type="InterPro" id="IPR036412">
    <property type="entry name" value="HAD-like_sf"/>
</dbReference>
<dbReference type="AlphaFoldDB" id="A0A2I2KMW1"/>
<dbReference type="InterPro" id="IPR023214">
    <property type="entry name" value="HAD_sf"/>
</dbReference>
<dbReference type="Gene3D" id="3.40.50.1000">
    <property type="entry name" value="HAD superfamily/HAD-like"/>
    <property type="match status" value="1"/>
</dbReference>
<gene>
    <name evidence="1" type="ORF">FRACA_1660010</name>
</gene>
<evidence type="ECO:0000313" key="1">
    <source>
        <dbReference type="EMBL" id="SNQ46996.1"/>
    </source>
</evidence>
<sequence length="891" mass="97201">MPRGIPGVWRAVGADPAEAATDGRMERTAVFTDVRLREVWSHLESGGAQALTLDVFDTLLWRMVPEPTHAFVLLGHRLADAGHLPASVSPGEFARLRTHAEHVARMHAHDTRGTYEVRLDEIWQTLLPALPGTAGVQDLLDAEVAVERELCRADLAVVELAELAMTKLGLPVYLLSDTYFSASQLERLLNRPELAGVQFTRIFTSSDAGTSKSDGLFRHMLAASNLQPSRVVHLGDHPVADVEGAREHGFVAIHYPKYAGALRRTLDLEGLRNAPSDDLPIDPVDGDYGMTALRARVLHRADAAAVPAGLRRYWETGATVFGPVFAGFGEWAVERARDFGADHIHCLMREGDFLSRLLVDPGEDIGVTTSTLWASRQVCALSNVFEGSPDELKSFLVRRHAPSVGQLLRQLGVRLENVAGISALADRRLDVPGLLDDTLEALCSDERIRSEIVLTATRLRERYVRYLDGQLPETGRIVLCDLGWGGTIQVLMTRLLASTGRRLEILGLYLATNQAAMTHRLNGLELEGYVASGGQPETMAGQLMRSPEVLEQLCMPDVGSLVSFDEMSNPVLSIDRTSRTQVAQRAAVQDGIMAFQREWLRYRRSETPMPSLAAAGARRAGLRTLTRFVARPTAAEAAAFGSWAHDDNFGSDATEGLLPPELVRRMPYLTPADIDRISMRELYWPAGVAGVANRPLAVISGLAAAAGVPTEEVSPEAAAGPVEVYVDTGADFVNGPKETVVTRSARDGLSLVRLSLEAVGARRVRIDPAGRRGLLRLDWLTISFHVNNMAEPYKVTITSLDDPAQQLALLGLRLLQPNLVEIVGDDPQFIYTIDLASQPQLAGVYALDVEMAFGWMGIRGDPLSLPDEGAIRDGLPVRAARKIRRELGGLR</sequence>
<dbReference type="NCBIfam" id="TIGR01549">
    <property type="entry name" value="HAD-SF-IA-v1"/>
    <property type="match status" value="1"/>
</dbReference>
<protein>
    <submittedName>
        <fullName evidence="1">Haloacid dehalogenase superfamily enzyme, subfamily IA</fullName>
    </submittedName>
</protein>
<organism evidence="1 2">
    <name type="scientific">Frankia canadensis</name>
    <dbReference type="NCBI Taxonomy" id="1836972"/>
    <lineage>
        <taxon>Bacteria</taxon>
        <taxon>Bacillati</taxon>
        <taxon>Actinomycetota</taxon>
        <taxon>Actinomycetes</taxon>
        <taxon>Frankiales</taxon>
        <taxon>Frankiaceae</taxon>
        <taxon>Frankia</taxon>
    </lineage>
</organism>
<accession>A0A2I2KMW1</accession>
<dbReference type="Proteomes" id="UP000234331">
    <property type="component" value="Unassembled WGS sequence"/>
</dbReference>
<reference evidence="1 2" key="1">
    <citation type="submission" date="2017-06" db="EMBL/GenBank/DDBJ databases">
        <authorList>
            <person name="Kim H.J."/>
            <person name="Triplett B.A."/>
        </authorList>
    </citation>
    <scope>NUCLEOTIDE SEQUENCE [LARGE SCALE GENOMIC DNA]</scope>
    <source>
        <strain evidence="1">FRACA_ARgP5</strain>
    </source>
</reference>
<keyword evidence="2" id="KW-1185">Reference proteome</keyword>
<proteinExistence type="predicted"/>
<dbReference type="SUPFAM" id="SSF56784">
    <property type="entry name" value="HAD-like"/>
    <property type="match status" value="1"/>
</dbReference>